<accession>A0A127I1H4</accession>
<reference evidence="8 9" key="1">
    <citation type="submission" date="2016-02" db="EMBL/GenBank/DDBJ databases">
        <title>Complete genome sequence of Pseudomonas azotoformans S4.</title>
        <authorList>
            <person name="Fang Y."/>
            <person name="Wu L."/>
            <person name="Feng G."/>
        </authorList>
    </citation>
    <scope>NUCLEOTIDE SEQUENCE [LARGE SCALE GENOMIC DNA]</scope>
    <source>
        <strain evidence="8 9">S4</strain>
    </source>
</reference>
<evidence type="ECO:0000256" key="3">
    <source>
        <dbReference type="ARBA" id="ARBA00022801"/>
    </source>
</evidence>
<keyword evidence="2" id="KW-0479">Metal-binding</keyword>
<evidence type="ECO:0000256" key="4">
    <source>
        <dbReference type="ARBA" id="ARBA00022833"/>
    </source>
</evidence>
<dbReference type="Pfam" id="PF00899">
    <property type="entry name" value="ThiF"/>
    <property type="match status" value="1"/>
</dbReference>
<protein>
    <recommendedName>
        <fullName evidence="10">Thiamine biosynthesis protein ThiF</fullName>
    </recommendedName>
</protein>
<dbReference type="SUPFAM" id="SSF102712">
    <property type="entry name" value="JAB1/MPN domain"/>
    <property type="match status" value="1"/>
</dbReference>
<dbReference type="InterPro" id="IPR028090">
    <property type="entry name" value="JAB_dom_prok"/>
</dbReference>
<dbReference type="AlphaFoldDB" id="A0A127I1H4"/>
<gene>
    <name evidence="8" type="ORF">AYR47_20690</name>
</gene>
<dbReference type="InterPro" id="IPR035985">
    <property type="entry name" value="Ubiquitin-activating_enz"/>
</dbReference>
<evidence type="ECO:0000313" key="8">
    <source>
        <dbReference type="EMBL" id="AMN80577.1"/>
    </source>
</evidence>
<evidence type="ECO:0008006" key="10">
    <source>
        <dbReference type="Google" id="ProtNLM"/>
    </source>
</evidence>
<evidence type="ECO:0000256" key="2">
    <source>
        <dbReference type="ARBA" id="ARBA00022723"/>
    </source>
</evidence>
<organism evidence="8 9">
    <name type="scientific">Pseudomonas azotoformans</name>
    <dbReference type="NCBI Taxonomy" id="47878"/>
    <lineage>
        <taxon>Bacteria</taxon>
        <taxon>Pseudomonadati</taxon>
        <taxon>Pseudomonadota</taxon>
        <taxon>Gammaproteobacteria</taxon>
        <taxon>Pseudomonadales</taxon>
        <taxon>Pseudomonadaceae</taxon>
        <taxon>Pseudomonas</taxon>
    </lineage>
</organism>
<dbReference type="Gene3D" id="3.40.140.10">
    <property type="entry name" value="Cytidine Deaminase, domain 2"/>
    <property type="match status" value="1"/>
</dbReference>
<evidence type="ECO:0000256" key="1">
    <source>
        <dbReference type="ARBA" id="ARBA00022670"/>
    </source>
</evidence>
<dbReference type="GO" id="GO:0046872">
    <property type="term" value="F:metal ion binding"/>
    <property type="evidence" value="ECO:0007669"/>
    <property type="project" value="UniProtKB-KW"/>
</dbReference>
<proteinExistence type="predicted"/>
<evidence type="ECO:0000259" key="7">
    <source>
        <dbReference type="Pfam" id="PF14464"/>
    </source>
</evidence>
<feature type="domain" description="JAB" evidence="7">
    <location>
        <begin position="616"/>
        <end position="734"/>
    </location>
</feature>
<dbReference type="RefSeq" id="WP_061436614.1">
    <property type="nucleotide sequence ID" value="NZ_CP014546.1"/>
</dbReference>
<dbReference type="Pfam" id="PF14457">
    <property type="entry name" value="Prok-E2_A"/>
    <property type="match status" value="1"/>
</dbReference>
<evidence type="ECO:0000313" key="9">
    <source>
        <dbReference type="Proteomes" id="UP000070516"/>
    </source>
</evidence>
<dbReference type="SUPFAM" id="SSF69572">
    <property type="entry name" value="Activating enzymes of the ubiquitin-like proteins"/>
    <property type="match status" value="1"/>
</dbReference>
<dbReference type="GO" id="GO:0008237">
    <property type="term" value="F:metallopeptidase activity"/>
    <property type="evidence" value="ECO:0007669"/>
    <property type="project" value="UniProtKB-KW"/>
</dbReference>
<dbReference type="EMBL" id="CP014546">
    <property type="protein sequence ID" value="AMN80577.1"/>
    <property type="molecule type" value="Genomic_DNA"/>
</dbReference>
<dbReference type="InterPro" id="IPR032865">
    <property type="entry name" value="Prok-E2_A"/>
</dbReference>
<sequence length="742" mass="81886">MTSFYIVGEPIGEQPEPIHAGTKALVKACKEFSGVEFLELRRESEAGGVTEYVVIEAGDGTIVGENSGGIHRVETLAIAVNPRLRIPVTARALRKDFPALSHLHGSEPGKPKILCLYDVDWSGVERIWTAERFLERMFWWLRKSSELRLHRDDQPLEQMFYESPFQLILPTIDPSQLASGECKLRVEITDNIGKITLRAFADSDASAKQSGYQLLNIMVEPVEPTSVVMFPFNLGELHDQLVKWGSELYKHLADAVREAASGGLRKSDQTDKQGILILAWVPRLRNGEVDRMDVKGYMLEINLFDLAASFEMLAPPTPQGIYYPALQLGGHTGETWKGLAIRPVEVRGTLNTEFARDLSAVDPVTATFKGVLAGTGALGGMLADIWTRLAWGTWTYVDPDLLLPHNVARHVACDDYVGFRKADVLREMMRRIYPGEPAPDAIIKGILADDARIHEAIEHADLLVDATTTLAAPRDLALRDQAPRIASVFLTPSGMSSVILLEDSLRLQRVDALEGQYYRAILNSTWGETHLVNHLGDRWVGGGCRDVSFRMPNENIHVHAGLISRRLRKVVINSEARILVSTQNDESGSIESNDVQVHPVSCTKVGEWSVKYDSGLIAKIKAQRLSALPNETGGSILGITDLKSKTIILVDTMLPPPDSESSPTHFIRGKEGQLEALKEVHDLTAGIVDYVGDWHSHPNGCSAMPSADDHVLFTTLVKRMKREGLPAVMLIVSDTDLGVYVS</sequence>
<dbReference type="Proteomes" id="UP000070516">
    <property type="component" value="Chromosome"/>
</dbReference>
<evidence type="ECO:0000256" key="5">
    <source>
        <dbReference type="ARBA" id="ARBA00023049"/>
    </source>
</evidence>
<feature type="domain" description="THIF-type NAD/FAD binding fold" evidence="6">
    <location>
        <begin position="370"/>
        <end position="476"/>
    </location>
</feature>
<keyword evidence="1" id="KW-0645">Protease</keyword>
<keyword evidence="3" id="KW-0378">Hydrolase</keyword>
<evidence type="ECO:0000259" key="6">
    <source>
        <dbReference type="Pfam" id="PF00899"/>
    </source>
</evidence>
<dbReference type="Pfam" id="PF14464">
    <property type="entry name" value="Prok-JAB"/>
    <property type="match status" value="1"/>
</dbReference>
<dbReference type="Gene3D" id="3.40.50.720">
    <property type="entry name" value="NAD(P)-binding Rossmann-like Domain"/>
    <property type="match status" value="1"/>
</dbReference>
<dbReference type="GO" id="GO:0008641">
    <property type="term" value="F:ubiquitin-like modifier activating enzyme activity"/>
    <property type="evidence" value="ECO:0007669"/>
    <property type="project" value="InterPro"/>
</dbReference>
<dbReference type="GO" id="GO:0006508">
    <property type="term" value="P:proteolysis"/>
    <property type="evidence" value="ECO:0007669"/>
    <property type="project" value="UniProtKB-KW"/>
</dbReference>
<keyword evidence="4" id="KW-0862">Zinc</keyword>
<dbReference type="InterPro" id="IPR000594">
    <property type="entry name" value="ThiF_NAD_FAD-bd"/>
</dbReference>
<name>A0A127I1H4_PSEAZ</name>
<keyword evidence="5" id="KW-0482">Metalloprotease</keyword>
<dbReference type="KEGG" id="pazo:AYR47_20690"/>